<protein>
    <submittedName>
        <fullName evidence="2">RWD-domain-containing protein</fullName>
    </submittedName>
</protein>
<dbReference type="Pfam" id="PF05773">
    <property type="entry name" value="RWD"/>
    <property type="match status" value="1"/>
</dbReference>
<proteinExistence type="predicted"/>
<evidence type="ECO:0000313" key="2">
    <source>
        <dbReference type="EMBL" id="TDL27448.1"/>
    </source>
</evidence>
<dbReference type="VEuPathDB" id="FungiDB:BD410DRAFT_762413"/>
<evidence type="ECO:0000313" key="3">
    <source>
        <dbReference type="Proteomes" id="UP000294933"/>
    </source>
</evidence>
<dbReference type="CDD" id="cd23823">
    <property type="entry name" value="RWD_GCN2"/>
    <property type="match status" value="1"/>
</dbReference>
<dbReference type="STRING" id="50990.A0A4Y7QJP9"/>
<dbReference type="PANTHER" id="PTHR12292">
    <property type="entry name" value="RWD DOMAIN-CONTAINING PROTEIN"/>
    <property type="match status" value="1"/>
</dbReference>
<dbReference type="SMART" id="SM00591">
    <property type="entry name" value="RWD"/>
    <property type="match status" value="1"/>
</dbReference>
<dbReference type="InterPro" id="IPR006575">
    <property type="entry name" value="RWD_dom"/>
</dbReference>
<dbReference type="Proteomes" id="UP000294933">
    <property type="component" value="Unassembled WGS sequence"/>
</dbReference>
<evidence type="ECO:0000259" key="1">
    <source>
        <dbReference type="PROSITE" id="PS50908"/>
    </source>
</evidence>
<dbReference type="InterPro" id="IPR032378">
    <property type="entry name" value="ZC3H15/TMA46_C"/>
</dbReference>
<dbReference type="InterPro" id="IPR040213">
    <property type="entry name" value="GIR2-like"/>
</dbReference>
<dbReference type="InterPro" id="IPR016135">
    <property type="entry name" value="UBQ-conjugating_enzyme/RWD"/>
</dbReference>
<gene>
    <name evidence="2" type="ORF">BD410DRAFT_762413</name>
</gene>
<reference evidence="2 3" key="1">
    <citation type="submission" date="2018-06" db="EMBL/GenBank/DDBJ databases">
        <title>A transcriptomic atlas of mushroom development highlights an independent origin of complex multicellularity.</title>
        <authorList>
            <consortium name="DOE Joint Genome Institute"/>
            <person name="Krizsan K."/>
            <person name="Almasi E."/>
            <person name="Merenyi Z."/>
            <person name="Sahu N."/>
            <person name="Viragh M."/>
            <person name="Koszo T."/>
            <person name="Mondo S."/>
            <person name="Kiss B."/>
            <person name="Balint B."/>
            <person name="Kues U."/>
            <person name="Barry K."/>
            <person name="Hegedus J.C."/>
            <person name="Henrissat B."/>
            <person name="Johnson J."/>
            <person name="Lipzen A."/>
            <person name="Ohm R."/>
            <person name="Nagy I."/>
            <person name="Pangilinan J."/>
            <person name="Yan J."/>
            <person name="Xiong Y."/>
            <person name="Grigoriev I.V."/>
            <person name="Hibbett D.S."/>
            <person name="Nagy L.G."/>
        </authorList>
    </citation>
    <scope>NUCLEOTIDE SEQUENCE [LARGE SCALE GENOMIC DNA]</scope>
    <source>
        <strain evidence="2 3">SZMC22713</strain>
    </source>
</reference>
<dbReference type="Gene3D" id="3.10.110.10">
    <property type="entry name" value="Ubiquitin Conjugating Enzyme"/>
    <property type="match status" value="1"/>
</dbReference>
<keyword evidence="3" id="KW-1185">Reference proteome</keyword>
<organism evidence="2 3">
    <name type="scientific">Rickenella mellea</name>
    <dbReference type="NCBI Taxonomy" id="50990"/>
    <lineage>
        <taxon>Eukaryota</taxon>
        <taxon>Fungi</taxon>
        <taxon>Dikarya</taxon>
        <taxon>Basidiomycota</taxon>
        <taxon>Agaricomycotina</taxon>
        <taxon>Agaricomycetes</taxon>
        <taxon>Hymenochaetales</taxon>
        <taxon>Rickenellaceae</taxon>
        <taxon>Rickenella</taxon>
    </lineage>
</organism>
<dbReference type="PROSITE" id="PS50908">
    <property type="entry name" value="RWD"/>
    <property type="match status" value="1"/>
</dbReference>
<dbReference type="EMBL" id="ML170159">
    <property type="protein sequence ID" value="TDL27448.1"/>
    <property type="molecule type" value="Genomic_DNA"/>
</dbReference>
<name>A0A4Y7QJP9_9AGAM</name>
<feature type="domain" description="RWD" evidence="1">
    <location>
        <begin position="8"/>
        <end position="112"/>
    </location>
</feature>
<sequence length="244" mass="27822">MSKEILEEEFEVLDSIYPTELTKLSEREIQIDVEPEELTDGEPGIKVTLTVRYTNSYPDAVPELSLEPLEGEIDDGEIEYLVKQINTVGEENLGMAMTFTLVSHLREQLSTLVKTRAELGQKAAYEIERRALEEEEARTRGTPVTAKSFVDWKAKFEKEVALKKALEDDEKLKNLSGKEREEFRKITSRLTGRQLFEKDKNLAVSDDSLIEEGTESVDVSQYDRSKVTMDEDEEVVALQYSDSD</sequence>
<dbReference type="SUPFAM" id="SSF54495">
    <property type="entry name" value="UBC-like"/>
    <property type="match status" value="1"/>
</dbReference>
<accession>A0A4Y7QJP9</accession>
<dbReference type="AlphaFoldDB" id="A0A4Y7QJP9"/>
<dbReference type="Pfam" id="PF16543">
    <property type="entry name" value="DFRP_C"/>
    <property type="match status" value="1"/>
</dbReference>
<dbReference type="OrthoDB" id="277175at2759"/>